<keyword evidence="2" id="KW-0472">Membrane</keyword>
<feature type="transmembrane region" description="Helical" evidence="2">
    <location>
        <begin position="33"/>
        <end position="55"/>
    </location>
</feature>
<proteinExistence type="predicted"/>
<sequence>MSTDPTASGPTSTPGGTVSAGRPRAAAPGPRRALLALLVAVAVALLVWAVAALLLDVPLEVAQGGQPMTIGAVPVIIATLVAGLFGWGVSALLSRVAGHRAPLVWVVLAVLGTVLSLVGPLTSGGETSTVTVLVLLHLVVAAVLIPGLRPGSGSRA</sequence>
<organism evidence="3 4">
    <name type="scientific">Auraticoccus monumenti</name>
    <dbReference type="NCBI Taxonomy" id="675864"/>
    <lineage>
        <taxon>Bacteria</taxon>
        <taxon>Bacillati</taxon>
        <taxon>Actinomycetota</taxon>
        <taxon>Actinomycetes</taxon>
        <taxon>Propionibacteriales</taxon>
        <taxon>Propionibacteriaceae</taxon>
        <taxon>Auraticoccus</taxon>
    </lineage>
</organism>
<keyword evidence="4" id="KW-1185">Reference proteome</keyword>
<dbReference type="RefSeq" id="WP_090593917.1">
    <property type="nucleotide sequence ID" value="NZ_LT629688.1"/>
</dbReference>
<dbReference type="OrthoDB" id="5008026at2"/>
<evidence type="ECO:0000256" key="1">
    <source>
        <dbReference type="SAM" id="MobiDB-lite"/>
    </source>
</evidence>
<dbReference type="Pfam" id="PF19545">
    <property type="entry name" value="DUF6069"/>
    <property type="match status" value="1"/>
</dbReference>
<dbReference type="AlphaFoldDB" id="A0A1G6ZZ74"/>
<dbReference type="EMBL" id="LT629688">
    <property type="protein sequence ID" value="SDE07135.1"/>
    <property type="molecule type" value="Genomic_DNA"/>
</dbReference>
<gene>
    <name evidence="3" type="ORF">SAMN04489747_2432</name>
</gene>
<accession>A0A1G6ZZ74</accession>
<dbReference type="InterPro" id="IPR045713">
    <property type="entry name" value="DUF6069"/>
</dbReference>
<evidence type="ECO:0000313" key="3">
    <source>
        <dbReference type="EMBL" id="SDE07135.1"/>
    </source>
</evidence>
<feature type="transmembrane region" description="Helical" evidence="2">
    <location>
        <begin position="101"/>
        <end position="122"/>
    </location>
</feature>
<reference evidence="3 4" key="1">
    <citation type="submission" date="2016-10" db="EMBL/GenBank/DDBJ databases">
        <authorList>
            <person name="de Groot N.N."/>
        </authorList>
    </citation>
    <scope>NUCLEOTIDE SEQUENCE [LARGE SCALE GENOMIC DNA]</scope>
    <source>
        <strain evidence="3 4">MON 2.2</strain>
    </source>
</reference>
<keyword evidence="2" id="KW-1133">Transmembrane helix</keyword>
<protein>
    <submittedName>
        <fullName evidence="3">Uncharacterized protein</fullName>
    </submittedName>
</protein>
<dbReference type="STRING" id="675864.SAMN04489747_2432"/>
<feature type="region of interest" description="Disordered" evidence="1">
    <location>
        <begin position="1"/>
        <end position="24"/>
    </location>
</feature>
<feature type="transmembrane region" description="Helical" evidence="2">
    <location>
        <begin position="67"/>
        <end position="89"/>
    </location>
</feature>
<feature type="transmembrane region" description="Helical" evidence="2">
    <location>
        <begin position="128"/>
        <end position="148"/>
    </location>
</feature>
<evidence type="ECO:0000313" key="4">
    <source>
        <dbReference type="Proteomes" id="UP000198546"/>
    </source>
</evidence>
<dbReference type="Proteomes" id="UP000198546">
    <property type="component" value="Chromosome i"/>
</dbReference>
<evidence type="ECO:0000256" key="2">
    <source>
        <dbReference type="SAM" id="Phobius"/>
    </source>
</evidence>
<name>A0A1G6ZZ74_9ACTN</name>
<keyword evidence="2" id="KW-0812">Transmembrane</keyword>